<comment type="caution">
    <text evidence="2">The sequence shown here is derived from an EMBL/GenBank/DDBJ whole genome shotgun (WGS) entry which is preliminary data.</text>
</comment>
<organism evidence="2 3">
    <name type="scientific">Candidatus Nealsonbacteria bacterium RIFCSPLOWO2_02_39_8</name>
    <dbReference type="NCBI Taxonomy" id="1801674"/>
    <lineage>
        <taxon>Bacteria</taxon>
        <taxon>Candidatus Nealsoniibacteriota</taxon>
    </lineage>
</organism>
<proteinExistence type="predicted"/>
<keyword evidence="1" id="KW-1133">Transmembrane helix</keyword>
<dbReference type="AlphaFoldDB" id="A0A1G2EIF4"/>
<evidence type="ECO:0000313" key="3">
    <source>
        <dbReference type="Proteomes" id="UP000176216"/>
    </source>
</evidence>
<dbReference type="Proteomes" id="UP000176216">
    <property type="component" value="Unassembled WGS sequence"/>
</dbReference>
<accession>A0A1G2EIF4</accession>
<dbReference type="EMBL" id="MHMJ01000022">
    <property type="protein sequence ID" value="OGZ25565.1"/>
    <property type="molecule type" value="Genomic_DNA"/>
</dbReference>
<feature type="transmembrane region" description="Helical" evidence="1">
    <location>
        <begin position="28"/>
        <end position="46"/>
    </location>
</feature>
<name>A0A1G2EIF4_9BACT</name>
<gene>
    <name evidence="2" type="ORF">A2W71_00635</name>
</gene>
<keyword evidence="1" id="KW-0472">Membrane</keyword>
<protein>
    <submittedName>
        <fullName evidence="2">Uncharacterized protein</fullName>
    </submittedName>
</protein>
<sequence>MWFLRKGKRAILSGRYAKPQNRRVIRRLLFASRFLPFFGKALSLFFSTPFSTHTGKRAATGAVFCGKPPLFITFSYEIVMTAGAYTGIMGANVMIFTFLFYIW</sequence>
<keyword evidence="1" id="KW-0812">Transmembrane</keyword>
<evidence type="ECO:0000256" key="1">
    <source>
        <dbReference type="SAM" id="Phobius"/>
    </source>
</evidence>
<feature type="transmembrane region" description="Helical" evidence="1">
    <location>
        <begin position="78"/>
        <end position="102"/>
    </location>
</feature>
<reference evidence="2 3" key="1">
    <citation type="journal article" date="2016" name="Nat. Commun.">
        <title>Thousands of microbial genomes shed light on interconnected biogeochemical processes in an aquifer system.</title>
        <authorList>
            <person name="Anantharaman K."/>
            <person name="Brown C.T."/>
            <person name="Hug L.A."/>
            <person name="Sharon I."/>
            <person name="Castelle C.J."/>
            <person name="Probst A.J."/>
            <person name="Thomas B.C."/>
            <person name="Singh A."/>
            <person name="Wilkins M.J."/>
            <person name="Karaoz U."/>
            <person name="Brodie E.L."/>
            <person name="Williams K.H."/>
            <person name="Hubbard S.S."/>
            <person name="Banfield J.F."/>
        </authorList>
    </citation>
    <scope>NUCLEOTIDE SEQUENCE [LARGE SCALE GENOMIC DNA]</scope>
</reference>
<evidence type="ECO:0000313" key="2">
    <source>
        <dbReference type="EMBL" id="OGZ25565.1"/>
    </source>
</evidence>